<evidence type="ECO:0000256" key="4">
    <source>
        <dbReference type="ARBA" id="ARBA00022597"/>
    </source>
</evidence>
<dbReference type="GO" id="GO:0016020">
    <property type="term" value="C:membrane"/>
    <property type="evidence" value="ECO:0007669"/>
    <property type="project" value="InterPro"/>
</dbReference>
<dbReference type="AlphaFoldDB" id="A0A9D1R8F8"/>
<dbReference type="EMBL" id="DXGH01000060">
    <property type="protein sequence ID" value="HIW82012.1"/>
    <property type="molecule type" value="Genomic_DNA"/>
</dbReference>
<dbReference type="InterPro" id="IPR004701">
    <property type="entry name" value="PTS_EIIA_man-typ"/>
</dbReference>
<dbReference type="GO" id="GO:0005737">
    <property type="term" value="C:cytoplasm"/>
    <property type="evidence" value="ECO:0007669"/>
    <property type="project" value="UniProtKB-SubCell"/>
</dbReference>
<dbReference type="CDD" id="cd00006">
    <property type="entry name" value="PTS_IIA_man"/>
    <property type="match status" value="1"/>
</dbReference>
<evidence type="ECO:0000256" key="5">
    <source>
        <dbReference type="ARBA" id="ARBA00022679"/>
    </source>
</evidence>
<evidence type="ECO:0000256" key="1">
    <source>
        <dbReference type="ARBA" id="ARBA00004496"/>
    </source>
</evidence>
<dbReference type="PANTHER" id="PTHR33799:SF1">
    <property type="entry name" value="PTS SYSTEM MANNOSE-SPECIFIC EIIAB COMPONENT-RELATED"/>
    <property type="match status" value="1"/>
</dbReference>
<dbReference type="GO" id="GO:0016301">
    <property type="term" value="F:kinase activity"/>
    <property type="evidence" value="ECO:0007669"/>
    <property type="project" value="UniProtKB-KW"/>
</dbReference>
<dbReference type="PROSITE" id="PS51096">
    <property type="entry name" value="PTS_EIIA_TYPE_4"/>
    <property type="match status" value="1"/>
</dbReference>
<keyword evidence="5" id="KW-0808">Transferase</keyword>
<dbReference type="Proteomes" id="UP000824265">
    <property type="component" value="Unassembled WGS sequence"/>
</dbReference>
<reference evidence="9" key="1">
    <citation type="journal article" date="2021" name="PeerJ">
        <title>Extensive microbial diversity within the chicken gut microbiome revealed by metagenomics and culture.</title>
        <authorList>
            <person name="Gilroy R."/>
            <person name="Ravi A."/>
            <person name="Getino M."/>
            <person name="Pursley I."/>
            <person name="Horton D.L."/>
            <person name="Alikhan N.F."/>
            <person name="Baker D."/>
            <person name="Gharbi K."/>
            <person name="Hall N."/>
            <person name="Watson M."/>
            <person name="Adriaenssens E.M."/>
            <person name="Foster-Nyarko E."/>
            <person name="Jarju S."/>
            <person name="Secka A."/>
            <person name="Antonio M."/>
            <person name="Oren A."/>
            <person name="Chaudhuri R.R."/>
            <person name="La Ragione R."/>
            <person name="Hildebrand F."/>
            <person name="Pallen M.J."/>
        </authorList>
    </citation>
    <scope>NUCLEOTIDE SEQUENCE</scope>
    <source>
        <strain evidence="9">CHK195-6426</strain>
    </source>
</reference>
<dbReference type="PANTHER" id="PTHR33799">
    <property type="entry name" value="PTS PERMEASE-RELATED-RELATED"/>
    <property type="match status" value="1"/>
</dbReference>
<name>A0A9D1R8F8_9FIRM</name>
<dbReference type="InterPro" id="IPR036662">
    <property type="entry name" value="PTS_EIIA_man-typ_sf"/>
</dbReference>
<keyword evidence="7" id="KW-0418">Kinase</keyword>
<keyword evidence="3" id="KW-0963">Cytoplasm</keyword>
<dbReference type="GO" id="GO:0009401">
    <property type="term" value="P:phosphoenolpyruvate-dependent sugar phosphotransferase system"/>
    <property type="evidence" value="ECO:0007669"/>
    <property type="project" value="UniProtKB-KW"/>
</dbReference>
<accession>A0A9D1R8F8</accession>
<protein>
    <submittedName>
        <fullName evidence="9">PTS sugar transporter subunit IIA</fullName>
    </submittedName>
</protein>
<evidence type="ECO:0000256" key="6">
    <source>
        <dbReference type="ARBA" id="ARBA00022683"/>
    </source>
</evidence>
<dbReference type="InterPro" id="IPR051471">
    <property type="entry name" value="Bacterial_PTS_sugar_comp"/>
</dbReference>
<organism evidence="9 10">
    <name type="scientific">Candidatus Acetatifactor stercoripullorum</name>
    <dbReference type="NCBI Taxonomy" id="2838414"/>
    <lineage>
        <taxon>Bacteria</taxon>
        <taxon>Bacillati</taxon>
        <taxon>Bacillota</taxon>
        <taxon>Clostridia</taxon>
        <taxon>Lachnospirales</taxon>
        <taxon>Lachnospiraceae</taxon>
        <taxon>Acetatifactor</taxon>
    </lineage>
</organism>
<dbReference type="Pfam" id="PF03610">
    <property type="entry name" value="EIIA-man"/>
    <property type="match status" value="1"/>
</dbReference>
<evidence type="ECO:0000256" key="2">
    <source>
        <dbReference type="ARBA" id="ARBA00022448"/>
    </source>
</evidence>
<comment type="caution">
    <text evidence="9">The sequence shown here is derived from an EMBL/GenBank/DDBJ whole genome shotgun (WGS) entry which is preliminary data.</text>
</comment>
<reference evidence="9" key="2">
    <citation type="submission" date="2021-04" db="EMBL/GenBank/DDBJ databases">
        <authorList>
            <person name="Gilroy R."/>
        </authorList>
    </citation>
    <scope>NUCLEOTIDE SEQUENCE</scope>
    <source>
        <strain evidence="9">CHK195-6426</strain>
    </source>
</reference>
<keyword evidence="2" id="KW-0813">Transport</keyword>
<evidence type="ECO:0000256" key="3">
    <source>
        <dbReference type="ARBA" id="ARBA00022490"/>
    </source>
</evidence>
<evidence type="ECO:0000313" key="10">
    <source>
        <dbReference type="Proteomes" id="UP000824265"/>
    </source>
</evidence>
<dbReference type="SUPFAM" id="SSF53062">
    <property type="entry name" value="PTS system fructose IIA component-like"/>
    <property type="match status" value="1"/>
</dbReference>
<gene>
    <name evidence="9" type="ORF">H9742_10960</name>
</gene>
<dbReference type="Gene3D" id="3.40.50.510">
    <property type="entry name" value="Phosphotransferase system, mannose-type IIA component"/>
    <property type="match status" value="1"/>
</dbReference>
<evidence type="ECO:0000313" key="9">
    <source>
        <dbReference type="EMBL" id="HIW82012.1"/>
    </source>
</evidence>
<sequence>MRRILLATHGEFAAGILNSAEIIIGKSEQVQALCAFTDPTKDFQKQVQTIIEEIQPGDELVVVTDILGGSVNNEFMRYLDHEGLHLISGLNLPLLIELILSTEPDTEKLIEELLEQMPKQIQYCNRIEFEEIPEEF</sequence>
<evidence type="ECO:0000256" key="7">
    <source>
        <dbReference type="ARBA" id="ARBA00022777"/>
    </source>
</evidence>
<keyword evidence="4 9" id="KW-0762">Sugar transport</keyword>
<comment type="subcellular location">
    <subcellularLocation>
        <location evidence="1">Cytoplasm</location>
    </subcellularLocation>
</comment>
<evidence type="ECO:0000259" key="8">
    <source>
        <dbReference type="PROSITE" id="PS51096"/>
    </source>
</evidence>
<keyword evidence="6" id="KW-0598">Phosphotransferase system</keyword>
<feature type="domain" description="PTS EIIA type-4" evidence="8">
    <location>
        <begin position="1"/>
        <end position="121"/>
    </location>
</feature>
<proteinExistence type="predicted"/>
<dbReference type="InterPro" id="IPR033887">
    <property type="entry name" value="PTS_IIA_man"/>
</dbReference>